<dbReference type="Proteomes" id="UP000485058">
    <property type="component" value="Unassembled WGS sequence"/>
</dbReference>
<feature type="transmembrane region" description="Helical" evidence="5">
    <location>
        <begin position="131"/>
        <end position="154"/>
    </location>
</feature>
<feature type="non-terminal residue" evidence="7">
    <location>
        <position position="374"/>
    </location>
</feature>
<keyword evidence="3 5" id="KW-1133">Transmembrane helix</keyword>
<dbReference type="InterPro" id="IPR020846">
    <property type="entry name" value="MFS_dom"/>
</dbReference>
<evidence type="ECO:0000313" key="8">
    <source>
        <dbReference type="Proteomes" id="UP000485058"/>
    </source>
</evidence>
<keyword evidence="2 5" id="KW-0812">Transmembrane</keyword>
<dbReference type="PANTHER" id="PTHR24064">
    <property type="entry name" value="SOLUTE CARRIER FAMILY 22 MEMBER"/>
    <property type="match status" value="1"/>
</dbReference>
<reference evidence="7 8" key="1">
    <citation type="submission" date="2020-02" db="EMBL/GenBank/DDBJ databases">
        <title>Draft genome sequence of Haematococcus lacustris strain NIES-144.</title>
        <authorList>
            <person name="Morimoto D."/>
            <person name="Nakagawa S."/>
            <person name="Yoshida T."/>
            <person name="Sawayama S."/>
        </authorList>
    </citation>
    <scope>NUCLEOTIDE SEQUENCE [LARGE SCALE GENOMIC DNA]</scope>
    <source>
        <strain evidence="7 8">NIES-144</strain>
    </source>
</reference>
<evidence type="ECO:0000256" key="2">
    <source>
        <dbReference type="ARBA" id="ARBA00022692"/>
    </source>
</evidence>
<dbReference type="GO" id="GO:0016020">
    <property type="term" value="C:membrane"/>
    <property type="evidence" value="ECO:0007669"/>
    <property type="project" value="UniProtKB-SubCell"/>
</dbReference>
<proteinExistence type="predicted"/>
<evidence type="ECO:0000256" key="1">
    <source>
        <dbReference type="ARBA" id="ARBA00004141"/>
    </source>
</evidence>
<comment type="caution">
    <text evidence="7">The sequence shown here is derived from an EMBL/GenBank/DDBJ whole genome shotgun (WGS) entry which is preliminary data.</text>
</comment>
<feature type="transmembrane region" description="Helical" evidence="5">
    <location>
        <begin position="20"/>
        <end position="41"/>
    </location>
</feature>
<dbReference type="GO" id="GO:0022857">
    <property type="term" value="F:transmembrane transporter activity"/>
    <property type="evidence" value="ECO:0007669"/>
    <property type="project" value="InterPro"/>
</dbReference>
<feature type="transmembrane region" description="Helical" evidence="5">
    <location>
        <begin position="161"/>
        <end position="181"/>
    </location>
</feature>
<feature type="transmembrane region" description="Helical" evidence="5">
    <location>
        <begin position="106"/>
        <end position="125"/>
    </location>
</feature>
<feature type="non-terminal residue" evidence="7">
    <location>
        <position position="1"/>
    </location>
</feature>
<feature type="transmembrane region" description="Helical" evidence="5">
    <location>
        <begin position="252"/>
        <end position="269"/>
    </location>
</feature>
<dbReference type="Gene3D" id="1.20.1250.20">
    <property type="entry name" value="MFS general substrate transporter like domains"/>
    <property type="match status" value="1"/>
</dbReference>
<comment type="subcellular location">
    <subcellularLocation>
        <location evidence="1">Membrane</location>
        <topology evidence="1">Multi-pass membrane protein</topology>
    </subcellularLocation>
</comment>
<gene>
    <name evidence="7" type="ORF">HaLaN_20031</name>
</gene>
<feature type="domain" description="Major facilitator superfamily (MFS) profile" evidence="6">
    <location>
        <begin position="1"/>
        <end position="274"/>
    </location>
</feature>
<dbReference type="AlphaFoldDB" id="A0A699ZJT1"/>
<dbReference type="Pfam" id="PF00083">
    <property type="entry name" value="Sugar_tr"/>
    <property type="match status" value="1"/>
</dbReference>
<dbReference type="PROSITE" id="PS50850">
    <property type="entry name" value="MFS"/>
    <property type="match status" value="1"/>
</dbReference>
<dbReference type="SUPFAM" id="SSF103473">
    <property type="entry name" value="MFS general substrate transporter"/>
    <property type="match status" value="1"/>
</dbReference>
<dbReference type="EMBL" id="BLLF01002064">
    <property type="protein sequence ID" value="GFH22551.1"/>
    <property type="molecule type" value="Genomic_DNA"/>
</dbReference>
<evidence type="ECO:0000256" key="5">
    <source>
        <dbReference type="SAM" id="Phobius"/>
    </source>
</evidence>
<keyword evidence="4 5" id="KW-0472">Membrane</keyword>
<organism evidence="7 8">
    <name type="scientific">Haematococcus lacustris</name>
    <name type="common">Green alga</name>
    <name type="synonym">Haematococcus pluvialis</name>
    <dbReference type="NCBI Taxonomy" id="44745"/>
    <lineage>
        <taxon>Eukaryota</taxon>
        <taxon>Viridiplantae</taxon>
        <taxon>Chlorophyta</taxon>
        <taxon>core chlorophytes</taxon>
        <taxon>Chlorophyceae</taxon>
        <taxon>CS clade</taxon>
        <taxon>Chlamydomonadales</taxon>
        <taxon>Haematococcaceae</taxon>
        <taxon>Haematococcus</taxon>
    </lineage>
</organism>
<dbReference type="InterPro" id="IPR005828">
    <property type="entry name" value="MFS_sugar_transport-like"/>
</dbReference>
<dbReference type="InterPro" id="IPR036259">
    <property type="entry name" value="MFS_trans_sf"/>
</dbReference>
<evidence type="ECO:0000256" key="3">
    <source>
        <dbReference type="ARBA" id="ARBA00022989"/>
    </source>
</evidence>
<protein>
    <recommendedName>
        <fullName evidence="6">Major facilitator superfamily (MFS) profile domain-containing protein</fullName>
    </recommendedName>
</protein>
<keyword evidence="8" id="KW-1185">Reference proteome</keyword>
<sequence>MVFIVGEFALVLVAFLLQRWQLMCYCISAISALSMVVLLFVPESPRWLLAMGRQAEAEAVMSKIAEVNGTRMPLEPLTNPPPAADGNQLSLGAILKHRNICRRFTILAYVWCVLCMCYYGISLAVNSLQGSIYLIFLLAAAAEIPANLLGMWLIERIGRHNTLAAGILLAGLSCLVCSFCPPGPTQAIFAAIGKFGCAGAFTIASIFTSELFPTLVRSAVLGAENESARLGGIAAPFVVLLGTQLHNPSLPFVLFGVTSVLAGLLILTLPETLGAPLPDTMQDLDAISSIFSSGAYKQGWRAAGNALFHTRAHGSRQNLQRVSEEADDKPPSCAGPIQHVQEVLLTKSDGKPPTPVDAYSIVVMPQQPHADGER</sequence>
<evidence type="ECO:0000313" key="7">
    <source>
        <dbReference type="EMBL" id="GFH22551.1"/>
    </source>
</evidence>
<evidence type="ECO:0000256" key="4">
    <source>
        <dbReference type="ARBA" id="ARBA00023136"/>
    </source>
</evidence>
<accession>A0A699ZJT1</accession>
<evidence type="ECO:0000259" key="6">
    <source>
        <dbReference type="PROSITE" id="PS50850"/>
    </source>
</evidence>
<name>A0A699ZJT1_HAELA</name>
<feature type="transmembrane region" description="Helical" evidence="5">
    <location>
        <begin position="187"/>
        <end position="207"/>
    </location>
</feature>